<evidence type="ECO:0000256" key="4">
    <source>
        <dbReference type="ARBA" id="ARBA00022692"/>
    </source>
</evidence>
<name>A0A7X2PB63_9SPIO</name>
<accession>A0A7X2PB63</accession>
<dbReference type="PANTHER" id="PTHR30489:SF0">
    <property type="entry name" value="LIPOPROTEIN-RELEASING SYSTEM TRANSMEMBRANE PROTEIN LOLE"/>
    <property type="match status" value="1"/>
</dbReference>
<evidence type="ECO:0000313" key="9">
    <source>
        <dbReference type="EMBL" id="MSU05685.1"/>
    </source>
</evidence>
<dbReference type="GO" id="GO:0044874">
    <property type="term" value="P:lipoprotein localization to outer membrane"/>
    <property type="evidence" value="ECO:0007669"/>
    <property type="project" value="TreeGrafter"/>
</dbReference>
<dbReference type="GO" id="GO:0098797">
    <property type="term" value="C:plasma membrane protein complex"/>
    <property type="evidence" value="ECO:0007669"/>
    <property type="project" value="TreeGrafter"/>
</dbReference>
<proteinExistence type="inferred from homology"/>
<sequence>MNDALKRYVKRKVGQGQRPAWIIKSYLPSLLIVFIMVVLVFALIFVSSMSKAIEDTLVYLGCGNLLSNSYIDSSSLNSDERAFSVTNASAIIASQDSTALVQVKGVTEDYYFDKKVEVLNLTTVDNTTTLNSVYLSKTIASSLNVTLGDRVSVLIFDEEEERARPVFCFVGGLYHSGYGEFDSHLIFAPFDMVDGVITYELYTPRSDELRGILEQNGITVSSYKEVYAAIYENIIRSVSLLDMIVVLVGILAGFFAISISSEYIERDRRDIAGILLLGIKRDDVVKAYKSITIKVVIVALILGCVLGILSSYLIMPFISNLDTSKYPFLLNYVISFDVVVPIKTILLLCIALVLSSLASLKLSLKKMIFSDIKAAI</sequence>
<feature type="domain" description="ABC3 transporter permease C-terminal" evidence="8">
    <location>
        <begin position="244"/>
        <end position="362"/>
    </location>
</feature>
<dbReference type="EMBL" id="VUNN01000003">
    <property type="protein sequence ID" value="MSU05685.1"/>
    <property type="molecule type" value="Genomic_DNA"/>
</dbReference>
<evidence type="ECO:0000256" key="1">
    <source>
        <dbReference type="ARBA" id="ARBA00004651"/>
    </source>
</evidence>
<comment type="similarity">
    <text evidence="2">Belongs to the ABC-4 integral membrane protein family. LolC/E subfamily.</text>
</comment>
<evidence type="ECO:0000256" key="3">
    <source>
        <dbReference type="ARBA" id="ARBA00022475"/>
    </source>
</evidence>
<evidence type="ECO:0000256" key="6">
    <source>
        <dbReference type="ARBA" id="ARBA00023136"/>
    </source>
</evidence>
<comment type="subcellular location">
    <subcellularLocation>
        <location evidence="1">Cell membrane</location>
        <topology evidence="1">Multi-pass membrane protein</topology>
    </subcellularLocation>
</comment>
<dbReference type="InterPro" id="IPR051447">
    <property type="entry name" value="Lipoprotein-release_system"/>
</dbReference>
<dbReference type="AlphaFoldDB" id="A0A7X2PB63"/>
<feature type="transmembrane region" description="Helical" evidence="7">
    <location>
        <begin position="240"/>
        <end position="259"/>
    </location>
</feature>
<evidence type="ECO:0000313" key="10">
    <source>
        <dbReference type="Proteomes" id="UP000460549"/>
    </source>
</evidence>
<keyword evidence="5 7" id="KW-1133">Transmembrane helix</keyword>
<protein>
    <submittedName>
        <fullName evidence="9">FtsX-like permease family protein</fullName>
    </submittedName>
</protein>
<keyword evidence="4 7" id="KW-0812">Transmembrane</keyword>
<organism evidence="9 10">
    <name type="scientific">Bullifex porci</name>
    <dbReference type="NCBI Taxonomy" id="2606638"/>
    <lineage>
        <taxon>Bacteria</taxon>
        <taxon>Pseudomonadati</taxon>
        <taxon>Spirochaetota</taxon>
        <taxon>Spirochaetia</taxon>
        <taxon>Spirochaetales</taxon>
        <taxon>Spirochaetaceae</taxon>
        <taxon>Bullifex</taxon>
    </lineage>
</organism>
<dbReference type="InterPro" id="IPR003838">
    <property type="entry name" value="ABC3_permease_C"/>
</dbReference>
<dbReference type="Pfam" id="PF02687">
    <property type="entry name" value="FtsX"/>
    <property type="match status" value="1"/>
</dbReference>
<dbReference type="RefSeq" id="WP_154424584.1">
    <property type="nucleotide sequence ID" value="NZ_VUNN01000003.1"/>
</dbReference>
<evidence type="ECO:0000256" key="7">
    <source>
        <dbReference type="SAM" id="Phobius"/>
    </source>
</evidence>
<keyword evidence="3" id="KW-1003">Cell membrane</keyword>
<feature type="transmembrane region" description="Helical" evidence="7">
    <location>
        <begin position="21"/>
        <end position="46"/>
    </location>
</feature>
<feature type="transmembrane region" description="Helical" evidence="7">
    <location>
        <begin position="338"/>
        <end position="360"/>
    </location>
</feature>
<gene>
    <name evidence="9" type="ORF">FYJ80_02670</name>
</gene>
<keyword evidence="6 7" id="KW-0472">Membrane</keyword>
<evidence type="ECO:0000256" key="2">
    <source>
        <dbReference type="ARBA" id="ARBA00005236"/>
    </source>
</evidence>
<comment type="caution">
    <text evidence="9">The sequence shown here is derived from an EMBL/GenBank/DDBJ whole genome shotgun (WGS) entry which is preliminary data.</text>
</comment>
<keyword evidence="10" id="KW-1185">Reference proteome</keyword>
<evidence type="ECO:0000259" key="8">
    <source>
        <dbReference type="Pfam" id="PF02687"/>
    </source>
</evidence>
<reference evidence="9 10" key="1">
    <citation type="submission" date="2019-08" db="EMBL/GenBank/DDBJ databases">
        <title>In-depth cultivation of the pig gut microbiome towards novel bacterial diversity and tailored functional studies.</title>
        <authorList>
            <person name="Wylensek D."/>
            <person name="Hitch T.C.A."/>
            <person name="Clavel T."/>
        </authorList>
    </citation>
    <scope>NUCLEOTIDE SEQUENCE [LARGE SCALE GENOMIC DNA]</scope>
    <source>
        <strain evidence="9 10">NM-380-WT-3C1</strain>
    </source>
</reference>
<dbReference type="PANTHER" id="PTHR30489">
    <property type="entry name" value="LIPOPROTEIN-RELEASING SYSTEM TRANSMEMBRANE PROTEIN LOLE"/>
    <property type="match status" value="1"/>
</dbReference>
<evidence type="ECO:0000256" key="5">
    <source>
        <dbReference type="ARBA" id="ARBA00022989"/>
    </source>
</evidence>
<feature type="transmembrane region" description="Helical" evidence="7">
    <location>
        <begin position="295"/>
        <end position="318"/>
    </location>
</feature>
<dbReference type="Proteomes" id="UP000460549">
    <property type="component" value="Unassembled WGS sequence"/>
</dbReference>